<dbReference type="PANTHER" id="PTHR34501:SF2">
    <property type="entry name" value="OUTER MEMBRANE PORIN F-RELATED"/>
    <property type="match status" value="1"/>
</dbReference>
<dbReference type="SUPFAM" id="SSF56935">
    <property type="entry name" value="Porins"/>
    <property type="match status" value="1"/>
</dbReference>
<evidence type="ECO:0000313" key="2">
    <source>
        <dbReference type="EMBL" id="BDY11903.1"/>
    </source>
</evidence>
<dbReference type="InterPro" id="IPR023614">
    <property type="entry name" value="Porin_dom_sf"/>
</dbReference>
<dbReference type="EMBL" id="AP027370">
    <property type="protein sequence ID" value="BDY11903.1"/>
    <property type="molecule type" value="Genomic_DNA"/>
</dbReference>
<dbReference type="PANTHER" id="PTHR34501">
    <property type="entry name" value="PROTEIN YDDL-RELATED"/>
    <property type="match status" value="1"/>
</dbReference>
<evidence type="ECO:0000313" key="3">
    <source>
        <dbReference type="Proteomes" id="UP001321445"/>
    </source>
</evidence>
<sequence length="366" mass="42098">MISGEDPLVKQQDNVSDNASFDMELYGSIRIRYRHVVHDTSEFEDSGSRIGLNSWYEFAPSSRVFARYELGFNLLQELGFDDVPYHHDQEFNSTLFTRLGYVGVQFDKDIVTFGKNWSTYYQVAGFTDHFDSFGGEASGAYNVMTDGGSSGTGRADSVLQVRLNYDLKNFLDRFEKLEINMQLQPPRPIPGMQDFDYNYGFGISTILTTSNYFSLGVAFNFSSVDTEEIPAQKRIGLNGNMSALLLGMRWYNDVWYLALTLSKSSNLQASDNLEYFDGKGMELYARYRFYPKFYWVGGINYLRPDSGQKQAGGYLLNYYIVGVRYSIKNLSRILYIESRIDNGRTYNNDYRRGHQITAGVRWDFDF</sequence>
<dbReference type="Proteomes" id="UP001321445">
    <property type="component" value="Chromosome"/>
</dbReference>
<dbReference type="InterPro" id="IPR050298">
    <property type="entry name" value="Gram-neg_bact_OMP"/>
</dbReference>
<gene>
    <name evidence="2" type="ORF">HCR_02150</name>
</gene>
<reference evidence="2 3" key="1">
    <citation type="submission" date="2023-03" db="EMBL/GenBank/DDBJ databases">
        <title>Description of Hydrogenimonas sp. ISO32.</title>
        <authorList>
            <person name="Mino S."/>
            <person name="Fukazawa S."/>
            <person name="Sawabe T."/>
        </authorList>
    </citation>
    <scope>NUCLEOTIDE SEQUENCE [LARGE SCALE GENOMIC DNA]</scope>
    <source>
        <strain evidence="2 3">ISO32</strain>
    </source>
</reference>
<name>A0ABM8FJT3_9BACT</name>
<evidence type="ECO:0000256" key="1">
    <source>
        <dbReference type="ARBA" id="ARBA00022729"/>
    </source>
</evidence>
<protein>
    <submittedName>
        <fullName evidence="2">Porin</fullName>
    </submittedName>
</protein>
<keyword evidence="1" id="KW-0732">Signal</keyword>
<proteinExistence type="predicted"/>
<organism evidence="2 3">
    <name type="scientific">Hydrogenimonas cancrithermarum</name>
    <dbReference type="NCBI Taxonomy" id="2993563"/>
    <lineage>
        <taxon>Bacteria</taxon>
        <taxon>Pseudomonadati</taxon>
        <taxon>Campylobacterota</taxon>
        <taxon>Epsilonproteobacteria</taxon>
        <taxon>Campylobacterales</taxon>
        <taxon>Hydrogenimonadaceae</taxon>
        <taxon>Hydrogenimonas</taxon>
    </lineage>
</organism>
<keyword evidence="3" id="KW-1185">Reference proteome</keyword>
<dbReference type="Gene3D" id="2.40.160.10">
    <property type="entry name" value="Porin"/>
    <property type="match status" value="1"/>
</dbReference>
<accession>A0ABM8FJT3</accession>